<accession>A0A0F9V8L8</accession>
<reference evidence="1" key="1">
    <citation type="journal article" date="2015" name="Nature">
        <title>Complex archaea that bridge the gap between prokaryotes and eukaryotes.</title>
        <authorList>
            <person name="Spang A."/>
            <person name="Saw J.H."/>
            <person name="Jorgensen S.L."/>
            <person name="Zaremba-Niedzwiedzka K."/>
            <person name="Martijn J."/>
            <person name="Lind A.E."/>
            <person name="van Eijk R."/>
            <person name="Schleper C."/>
            <person name="Guy L."/>
            <person name="Ettema T.J."/>
        </authorList>
    </citation>
    <scope>NUCLEOTIDE SEQUENCE</scope>
</reference>
<gene>
    <name evidence="1" type="ORF">LCGC14_0514620</name>
</gene>
<dbReference type="EMBL" id="LAZR01000633">
    <property type="protein sequence ID" value="KKN62183.1"/>
    <property type="molecule type" value="Genomic_DNA"/>
</dbReference>
<comment type="caution">
    <text evidence="1">The sequence shown here is derived from an EMBL/GenBank/DDBJ whole genome shotgun (WGS) entry which is preliminary data.</text>
</comment>
<dbReference type="AlphaFoldDB" id="A0A0F9V8L8"/>
<organism evidence="1">
    <name type="scientific">marine sediment metagenome</name>
    <dbReference type="NCBI Taxonomy" id="412755"/>
    <lineage>
        <taxon>unclassified sequences</taxon>
        <taxon>metagenomes</taxon>
        <taxon>ecological metagenomes</taxon>
    </lineage>
</organism>
<proteinExistence type="predicted"/>
<protein>
    <submittedName>
        <fullName evidence="1">Uncharacterized protein</fullName>
    </submittedName>
</protein>
<sequence length="78" mass="8956">MNIIIVEWEDSFSVAGWHDRDEMKLQNPSKCVSVGILINETQEKLVVCPNLSHYNVADIMSIPRKCVTRIRQLKVSND</sequence>
<name>A0A0F9V8L8_9ZZZZ</name>
<evidence type="ECO:0000313" key="1">
    <source>
        <dbReference type="EMBL" id="KKN62183.1"/>
    </source>
</evidence>